<evidence type="ECO:0000256" key="6">
    <source>
        <dbReference type="ARBA" id="ARBA00023194"/>
    </source>
</evidence>
<evidence type="ECO:0000256" key="14">
    <source>
        <dbReference type="PROSITE-ProRule" id="PRU01363"/>
    </source>
</evidence>
<dbReference type="Pfam" id="PF00698">
    <property type="entry name" value="Acyl_transf_1"/>
    <property type="match status" value="1"/>
</dbReference>
<dbReference type="SMART" id="SM00825">
    <property type="entry name" value="PKS_KS"/>
    <property type="match status" value="1"/>
</dbReference>
<dbReference type="Pfam" id="PF02801">
    <property type="entry name" value="Ketoacyl-synt_C"/>
    <property type="match status" value="1"/>
</dbReference>
<comment type="catalytic activity">
    <reaction evidence="9">
        <text>6 (S)-methylmalonyl-CoA + propanoyl-CoA + 6 NADPH + 12 H(+) = 6-deoxyerythronolide B + 6 CO2 + 6 NADP(+) + 7 CoA + H2O</text>
        <dbReference type="Rhea" id="RHEA:23068"/>
        <dbReference type="ChEBI" id="CHEBI:15377"/>
        <dbReference type="ChEBI" id="CHEBI:15378"/>
        <dbReference type="ChEBI" id="CHEBI:16089"/>
        <dbReference type="ChEBI" id="CHEBI:16526"/>
        <dbReference type="ChEBI" id="CHEBI:57287"/>
        <dbReference type="ChEBI" id="CHEBI:57327"/>
        <dbReference type="ChEBI" id="CHEBI:57392"/>
        <dbReference type="ChEBI" id="CHEBI:57783"/>
        <dbReference type="ChEBI" id="CHEBI:58349"/>
        <dbReference type="EC" id="2.3.1.94"/>
    </reaction>
</comment>
<evidence type="ECO:0000259" key="15">
    <source>
        <dbReference type="PROSITE" id="PS50075"/>
    </source>
</evidence>
<evidence type="ECO:0000256" key="2">
    <source>
        <dbReference type="ARBA" id="ARBA00022450"/>
    </source>
</evidence>
<dbReference type="InterPro" id="IPR020807">
    <property type="entry name" value="PKS_DH"/>
</dbReference>
<dbReference type="InterPro" id="IPR001227">
    <property type="entry name" value="Ac_transferase_dom_sf"/>
</dbReference>
<comment type="pathway">
    <text evidence="11">Antibiotic biosynthesis; erythromycin biosynthesis.</text>
</comment>
<evidence type="ECO:0000259" key="17">
    <source>
        <dbReference type="PROSITE" id="PS52019"/>
    </source>
</evidence>
<dbReference type="InterPro" id="IPR020841">
    <property type="entry name" value="PKS_Beta-ketoAc_synthase_dom"/>
</dbReference>
<dbReference type="Pfam" id="PF00975">
    <property type="entry name" value="Thioesterase"/>
    <property type="match status" value="1"/>
</dbReference>
<dbReference type="OrthoDB" id="9778690at2"/>
<evidence type="ECO:0000256" key="5">
    <source>
        <dbReference type="ARBA" id="ARBA00022737"/>
    </source>
</evidence>
<dbReference type="Pfam" id="PF21089">
    <property type="entry name" value="PKS_DH_N"/>
    <property type="match status" value="1"/>
</dbReference>
<dbReference type="CDD" id="cd08956">
    <property type="entry name" value="KR_3_FAS_SDR_x"/>
    <property type="match status" value="1"/>
</dbReference>
<dbReference type="GO" id="GO:0031177">
    <property type="term" value="F:phosphopantetheine binding"/>
    <property type="evidence" value="ECO:0007669"/>
    <property type="project" value="InterPro"/>
</dbReference>
<dbReference type="InterPro" id="IPR018201">
    <property type="entry name" value="Ketoacyl_synth_AS"/>
</dbReference>
<dbReference type="InterPro" id="IPR016036">
    <property type="entry name" value="Malonyl_transacylase_ACP-bd"/>
</dbReference>
<keyword evidence="8" id="KW-0012">Acyltransferase</keyword>
<evidence type="ECO:0000256" key="12">
    <source>
        <dbReference type="ARBA" id="ARBA00063272"/>
    </source>
</evidence>
<dbReference type="InterPro" id="IPR006162">
    <property type="entry name" value="Ppantetheine_attach_site"/>
</dbReference>
<keyword evidence="19" id="KW-1185">Reference proteome</keyword>
<keyword evidence="3" id="KW-0597">Phosphoprotein</keyword>
<dbReference type="CDD" id="cd00833">
    <property type="entry name" value="PKS"/>
    <property type="match status" value="1"/>
</dbReference>
<dbReference type="SUPFAM" id="SSF53474">
    <property type="entry name" value="alpha/beta-Hydrolases"/>
    <property type="match status" value="1"/>
</dbReference>
<evidence type="ECO:0000256" key="10">
    <source>
        <dbReference type="ARBA" id="ARBA00060158"/>
    </source>
</evidence>
<evidence type="ECO:0000313" key="18">
    <source>
        <dbReference type="EMBL" id="SDN50584.1"/>
    </source>
</evidence>
<dbReference type="SUPFAM" id="SSF53901">
    <property type="entry name" value="Thiolase-like"/>
    <property type="match status" value="1"/>
</dbReference>
<dbReference type="InterPro" id="IPR057326">
    <property type="entry name" value="KR_dom"/>
</dbReference>
<dbReference type="FunFam" id="1.10.1200.10:FF:000007">
    <property type="entry name" value="Probable polyketide synthase pks17"/>
    <property type="match status" value="1"/>
</dbReference>
<evidence type="ECO:0000256" key="11">
    <source>
        <dbReference type="ARBA" id="ARBA00060622"/>
    </source>
</evidence>
<dbReference type="InterPro" id="IPR014043">
    <property type="entry name" value="Acyl_transferase_dom"/>
</dbReference>
<dbReference type="PROSITE" id="PS50075">
    <property type="entry name" value="CARRIER"/>
    <property type="match status" value="1"/>
</dbReference>
<dbReference type="InterPro" id="IPR014031">
    <property type="entry name" value="Ketoacyl_synth_C"/>
</dbReference>
<dbReference type="InterPro" id="IPR014030">
    <property type="entry name" value="Ketoacyl_synth_N"/>
</dbReference>
<dbReference type="InterPro" id="IPR016039">
    <property type="entry name" value="Thiolase-like"/>
</dbReference>
<keyword evidence="2" id="KW-0596">Phosphopantetheine</keyword>
<dbReference type="SMART" id="SM00826">
    <property type="entry name" value="PKS_DH"/>
    <property type="match status" value="1"/>
</dbReference>
<feature type="domain" description="Carrier" evidence="15">
    <location>
        <begin position="1648"/>
        <end position="1723"/>
    </location>
</feature>
<feature type="active site" description="Proton donor; for dehydratase activity" evidence="14">
    <location>
        <position position="1084"/>
    </location>
</feature>
<evidence type="ECO:0000256" key="8">
    <source>
        <dbReference type="ARBA" id="ARBA00023315"/>
    </source>
</evidence>
<evidence type="ECO:0000256" key="4">
    <source>
        <dbReference type="ARBA" id="ARBA00022679"/>
    </source>
</evidence>
<dbReference type="Pfam" id="PF00109">
    <property type="entry name" value="ketoacyl-synt"/>
    <property type="match status" value="1"/>
</dbReference>
<dbReference type="InterPro" id="IPR036291">
    <property type="entry name" value="NAD(P)-bd_dom_sf"/>
</dbReference>
<dbReference type="eggNOG" id="COG3321">
    <property type="taxonomic scope" value="Bacteria"/>
</dbReference>
<dbReference type="Gene3D" id="3.10.129.110">
    <property type="entry name" value="Polyketide synthase dehydratase"/>
    <property type="match status" value="1"/>
</dbReference>
<dbReference type="Gene3D" id="1.10.1200.10">
    <property type="entry name" value="ACP-like"/>
    <property type="match status" value="1"/>
</dbReference>
<dbReference type="InterPro" id="IPR042104">
    <property type="entry name" value="PKS_dehydratase_sf"/>
</dbReference>
<keyword evidence="5" id="KW-0677">Repeat</keyword>
<sequence>MSEDKLRDYLKRVTADLHRTRQRLQSFEEPIAIVGMACRYPGGVSTPEQLWELVASGTDAISDFPDDRGWDLEALYNPDPDVPGTSYAREGGFVDDVDHFDAAFFGISPREAVAMDPQQRLLLETAWEALERTGIDPNSLKGSRTGVFAGVMYQDYSRRLTTVPDDVEGYLGAGNSGSIASGRIAYILGLEGPAVTVDTACSSSLVALHLAARSLRHNECDLALVGGSMVMSTPVAFVDFARQRGLAPDGRCKAYADSADGTGWGEGVGMIAVERLSDAQRNGHTVLAIVKGSAMNQDGASSGLTAPNGPSQERVIRAALANARLQADEVDLVEGHGTGTSLGDPIEAQALLNTYGQEHTADKPLYLGSLKSNVGHTQAAAGVGGVIKMVMALRNGLMPKTLHADTASSKVDWSVGAVSLLTEARDWPRGESPRRGAISSFGFSGTNAHVILEEAPPVEPVPVEVTASVPVVPLVVSGKTPEALEAQIARLESVEAPAVDIAHSLVTTRSAFEYRAVLLGSNRVTGRAVGGKTAFQFTGQGAQRVGMGQQLYKAFPAYAKAFDEVAATLDKHLARPIADVIADGEGLDRTEYTQPALFAVEVALFRLVTSWGMKPDFLIGHSIGELAAAHVAGALSLEDAATLVTARARLMQSAPEGGAMVSVRAAEDIVKPHLTERVSIAAVNGAKATVIAGDSAEVLKIAAALEAEGIKTKQLKVSHAFHSPHMDGVLEEFRKVAASVSYSAPRIPVISNLDGQRVSAYTADYWVDHIRQAVRFQDGIRTLESLGVTRFLELGPDAVLTAAGADCLADPDRVTLVSAQRRERDEVDTLLAAVAGIYVSGGQVKWTEYLAGTGGSRVDLPTYAFQREKYWLDAVAEAGDVESAGQRGAEHPLLGAVVDLPDTDGVVFTGRLSAQTHPWLVDHAVGGTILFPGTGFLELAIRAGDEVGCDRVEDLTLQAPLTLSAKGAVSFQVSVGAPDESGARELNIYSHNGEDWVCHATGLLAVGATEPAPTLTTWPPADAEELEVEDLYERFASNGFAYGPAFQGVRAAWAKGDEVYAEVALPAKQREDAASFGLHPALLDAALHPIALGASLLDPGEDPTRGRLPFSWTGVALHASGAEEVRVRLARAGGDSVTLTIADAEGNPVADVEALVLRQMAATTPETAAPANLHESLFRLDWNAIPASGTPLRRAGLVGLDELKITEALDSAGVHVESYADLESLAGALSTGTSPPAVVLVPCGQISGSVPTAARTTTAAALELVQQWFADDRYGDSRLVFVTQGAVQATESDEITDLANSALWGLLRSAQSEMPDRVGLVDIDDDPTSYTALATILTSTEPQLAVRAAVPHTPRLARVAVPENLDAVEFPEDGTVLITGATGSLGKALGKHLVTEHGVKHLVLTSRRGLAAEGAEQFRDSLAGQGVSVDVVACDAADREALSALINGLDRPLSAIVHTAGVLDDGTMASLTPERIDTVLRPKVDAVVNLHELTKDMDLAAFVLFSSAAGVLGGAGQGNYAAANTFLDTFAQSLRKQGRPVISLAWGVWASEGSMADTGRGNRSGIAPLSTAQGLSLFDTALRLGEGMVIPMRLDMNSLRANAASGSAPTLLRGLVKVPTRRAAKARAASGGGLAQKLASMPEEQRLSAVLDLVREHVATVLGHADASAISADHAFVDSGFDSLTAVELRNRLATATGLRLPATLVFDHADPAALAAHLLGELGNAAPTETTASAPSTQDSGGTTLMSLYLEAFQTGKWAEIFELLRAAAALRPMFTGSDDLDKLRQMPKPVLLSRGEAEKKIYCFSSCLAVAGIHQYARFAASFRGRRNVSALAVPGFNRGESLPTDIAAVIQAQAEAVRRDADGAPIVLLGSSAGGWFAHAAAGYLESVGERPAGVVLVDTYTPKSNLINQFGLSLMDGMVEREGVFVTMDDARLSAMGWYLTLFGKWGPDEIDTRTLLVRATEPLSQGSMRALGEDWRSFWEYPHDVIDVPGNHFSMLEEYSSQTATAIDEWINGLD</sequence>
<dbReference type="InterPro" id="IPR049552">
    <property type="entry name" value="PKS_DH_N"/>
</dbReference>
<feature type="domain" description="PKS/mFAS DH" evidence="17">
    <location>
        <begin position="891"/>
        <end position="1166"/>
    </location>
</feature>
<dbReference type="InterPro" id="IPR001031">
    <property type="entry name" value="Thioesterase"/>
</dbReference>
<feature type="domain" description="Ketosynthase family 3 (KS3)" evidence="16">
    <location>
        <begin position="28"/>
        <end position="454"/>
    </location>
</feature>
<name>A0A1H0BY75_ALLAB</name>
<dbReference type="Pfam" id="PF22953">
    <property type="entry name" value="SpnB_Rossmann"/>
    <property type="match status" value="1"/>
</dbReference>
<dbReference type="Gene3D" id="3.40.366.10">
    <property type="entry name" value="Malonyl-Coenzyme A Acyl Carrier Protein, domain 2"/>
    <property type="match status" value="1"/>
</dbReference>
<dbReference type="Proteomes" id="UP000183376">
    <property type="component" value="Chromosome I"/>
</dbReference>
<dbReference type="GO" id="GO:0004315">
    <property type="term" value="F:3-oxoacyl-[acyl-carrier-protein] synthase activity"/>
    <property type="evidence" value="ECO:0007669"/>
    <property type="project" value="InterPro"/>
</dbReference>
<dbReference type="FunFam" id="3.40.366.10:FF:000002">
    <property type="entry name" value="Probable polyketide synthase 2"/>
    <property type="match status" value="1"/>
</dbReference>
<dbReference type="InterPro" id="IPR050091">
    <property type="entry name" value="PKS_NRPS_Biosynth_Enz"/>
</dbReference>
<dbReference type="SMART" id="SM00824">
    <property type="entry name" value="PKS_TE"/>
    <property type="match status" value="1"/>
</dbReference>
<dbReference type="EMBL" id="LT629701">
    <property type="protein sequence ID" value="SDN50584.1"/>
    <property type="molecule type" value="Genomic_DNA"/>
</dbReference>
<dbReference type="InterPro" id="IPR029058">
    <property type="entry name" value="AB_hydrolase_fold"/>
</dbReference>
<dbReference type="STRING" id="211114.SAMN04489726_6915"/>
<feature type="active site" description="Proton acceptor; for dehydratase activity" evidence="14">
    <location>
        <position position="923"/>
    </location>
</feature>
<dbReference type="InterPro" id="IPR020806">
    <property type="entry name" value="PKS_PP-bd"/>
</dbReference>
<evidence type="ECO:0000256" key="13">
    <source>
        <dbReference type="ARBA" id="ARBA00066981"/>
    </source>
</evidence>
<dbReference type="SMART" id="SM01294">
    <property type="entry name" value="PKS_PP_betabranch"/>
    <property type="match status" value="1"/>
</dbReference>
<dbReference type="InterPro" id="IPR049551">
    <property type="entry name" value="PKS_DH_C"/>
</dbReference>
<dbReference type="SUPFAM" id="SSF51735">
    <property type="entry name" value="NAD(P)-binding Rossmann-fold domains"/>
    <property type="match status" value="2"/>
</dbReference>
<dbReference type="Gene3D" id="3.40.50.1820">
    <property type="entry name" value="alpha/beta hydrolase"/>
    <property type="match status" value="1"/>
</dbReference>
<accession>A0A1H0BY75</accession>
<dbReference type="InterPro" id="IPR055123">
    <property type="entry name" value="SpnB-like_Rossmann"/>
</dbReference>
<dbReference type="GO" id="GO:0047879">
    <property type="term" value="F:erythronolide synthase activity"/>
    <property type="evidence" value="ECO:0007669"/>
    <property type="project" value="UniProtKB-EC"/>
</dbReference>
<dbReference type="InterPro" id="IPR016035">
    <property type="entry name" value="Acyl_Trfase/lysoPLipase"/>
</dbReference>
<dbReference type="FunFam" id="3.40.47.10:FF:000019">
    <property type="entry name" value="Polyketide synthase type I"/>
    <property type="match status" value="1"/>
</dbReference>
<reference evidence="18 19" key="1">
    <citation type="submission" date="2016-10" db="EMBL/GenBank/DDBJ databases">
        <authorList>
            <person name="de Groot N.N."/>
        </authorList>
    </citation>
    <scope>NUCLEOTIDE SEQUENCE [LARGE SCALE GENOMIC DNA]</scope>
    <source>
        <strain evidence="18 19">DSM 44149</strain>
    </source>
</reference>
<keyword evidence="6" id="KW-0045">Antibiotic biosynthesis</keyword>
<organism evidence="18 19">
    <name type="scientific">Allokutzneria albata</name>
    <name type="common">Kibdelosporangium albatum</name>
    <dbReference type="NCBI Taxonomy" id="211114"/>
    <lineage>
        <taxon>Bacteria</taxon>
        <taxon>Bacillati</taxon>
        <taxon>Actinomycetota</taxon>
        <taxon>Actinomycetes</taxon>
        <taxon>Pseudonocardiales</taxon>
        <taxon>Pseudonocardiaceae</taxon>
        <taxon>Allokutzneria</taxon>
    </lineage>
</organism>
<dbReference type="InterPro" id="IPR036736">
    <property type="entry name" value="ACP-like_sf"/>
</dbReference>
<dbReference type="Pfam" id="PF00550">
    <property type="entry name" value="PP-binding"/>
    <property type="match status" value="1"/>
</dbReference>
<evidence type="ECO:0000256" key="9">
    <source>
        <dbReference type="ARBA" id="ARBA00052442"/>
    </source>
</evidence>
<evidence type="ECO:0000256" key="3">
    <source>
        <dbReference type="ARBA" id="ARBA00022553"/>
    </source>
</evidence>
<feature type="region of interest" description="N-terminal hotdog fold" evidence="14">
    <location>
        <begin position="891"/>
        <end position="1011"/>
    </location>
</feature>
<dbReference type="GO" id="GO:0033068">
    <property type="term" value="P:macrolide biosynthetic process"/>
    <property type="evidence" value="ECO:0007669"/>
    <property type="project" value="UniProtKB-ARBA"/>
</dbReference>
<dbReference type="Pfam" id="PF14765">
    <property type="entry name" value="PS-DH"/>
    <property type="match status" value="1"/>
</dbReference>
<comment type="function">
    <text evidence="10">Involved in the biosynthesis of antibiotic erythromycin via the biosynthesis of its aglycone precursor, 6-deoxyerythronolide B (6-dEB).</text>
</comment>
<dbReference type="Pfam" id="PF08990">
    <property type="entry name" value="Docking"/>
    <property type="match status" value="1"/>
</dbReference>
<dbReference type="PANTHER" id="PTHR43775">
    <property type="entry name" value="FATTY ACID SYNTHASE"/>
    <property type="match status" value="1"/>
</dbReference>
<protein>
    <recommendedName>
        <fullName evidence="13">6-deoxyerythronolide-B synthase</fullName>
        <ecNumber evidence="13">2.3.1.94</ecNumber>
    </recommendedName>
</protein>
<dbReference type="PROSITE" id="PS00012">
    <property type="entry name" value="PHOSPHOPANTETHEINE"/>
    <property type="match status" value="1"/>
</dbReference>
<dbReference type="InterPro" id="IPR049900">
    <property type="entry name" value="PKS_mFAS_DH"/>
</dbReference>
<dbReference type="InterPro" id="IPR013968">
    <property type="entry name" value="PKS_KR"/>
</dbReference>
<dbReference type="GO" id="GO:0004312">
    <property type="term" value="F:fatty acid synthase activity"/>
    <property type="evidence" value="ECO:0007669"/>
    <property type="project" value="TreeGrafter"/>
</dbReference>
<proteinExistence type="predicted"/>
<dbReference type="SMART" id="SM00822">
    <property type="entry name" value="PKS_KR"/>
    <property type="match status" value="1"/>
</dbReference>
<evidence type="ECO:0000256" key="1">
    <source>
        <dbReference type="ARBA" id="ARBA00001957"/>
    </source>
</evidence>
<evidence type="ECO:0000259" key="16">
    <source>
        <dbReference type="PROSITE" id="PS52004"/>
    </source>
</evidence>
<dbReference type="SMART" id="SM00827">
    <property type="entry name" value="PKS_AT"/>
    <property type="match status" value="1"/>
</dbReference>
<evidence type="ECO:0000313" key="19">
    <source>
        <dbReference type="Proteomes" id="UP000183376"/>
    </source>
</evidence>
<dbReference type="Pfam" id="PF08659">
    <property type="entry name" value="KR"/>
    <property type="match status" value="1"/>
</dbReference>
<feature type="region of interest" description="C-terminal hotdog fold" evidence="14">
    <location>
        <begin position="1023"/>
        <end position="1166"/>
    </location>
</feature>
<dbReference type="Gene3D" id="3.40.50.720">
    <property type="entry name" value="NAD(P)-binding Rossmann-like Domain"/>
    <property type="match status" value="1"/>
</dbReference>
<dbReference type="PROSITE" id="PS52019">
    <property type="entry name" value="PKS_MFAS_DH"/>
    <property type="match status" value="1"/>
</dbReference>
<keyword evidence="4 18" id="KW-0808">Transferase</keyword>
<dbReference type="SUPFAM" id="SSF47336">
    <property type="entry name" value="ACP-like"/>
    <property type="match status" value="1"/>
</dbReference>
<dbReference type="Pfam" id="PF16197">
    <property type="entry name" value="KAsynt_C_assoc"/>
    <property type="match status" value="1"/>
</dbReference>
<dbReference type="PANTHER" id="PTHR43775:SF51">
    <property type="entry name" value="INACTIVE PHENOLPHTHIOCEROL SYNTHESIS POLYKETIDE SYNTHASE TYPE I PKS1-RELATED"/>
    <property type="match status" value="1"/>
</dbReference>
<dbReference type="SMART" id="SM00823">
    <property type="entry name" value="PKS_PP"/>
    <property type="match status" value="1"/>
</dbReference>
<dbReference type="SUPFAM" id="SSF52151">
    <property type="entry name" value="FabD/lysophospholipase-like"/>
    <property type="match status" value="1"/>
</dbReference>
<dbReference type="InterPro" id="IPR032821">
    <property type="entry name" value="PKS_assoc"/>
</dbReference>
<keyword evidence="7" id="KW-0511">Multifunctional enzyme</keyword>
<evidence type="ECO:0000256" key="7">
    <source>
        <dbReference type="ARBA" id="ARBA00023268"/>
    </source>
</evidence>
<dbReference type="InterPro" id="IPR015083">
    <property type="entry name" value="NorB/c/GfsB-D-like_docking"/>
</dbReference>
<dbReference type="SUPFAM" id="SSF55048">
    <property type="entry name" value="Probable ACP-binding domain of malonyl-CoA ACP transacylase"/>
    <property type="match status" value="1"/>
</dbReference>
<dbReference type="PROSITE" id="PS00606">
    <property type="entry name" value="KS3_1"/>
    <property type="match status" value="1"/>
</dbReference>
<comment type="subunit">
    <text evidence="12">Homodimer. Erythronolide synthase is composed of EryAI, EryAII and EryAIII multimodular (2 modules) polypeptides each coding for a functional synthase subunit which participates in 2 of the six FAS-like elongation steps required for formation of the polyketide. Module 1, 2, 3, 4, 5, and 6 participating in biosynthesis steps 1, 2, 3, 4, 5, and 6, respectively.</text>
</comment>
<dbReference type="EC" id="2.3.1.94" evidence="13"/>
<dbReference type="PROSITE" id="PS52004">
    <property type="entry name" value="KS3_2"/>
    <property type="match status" value="1"/>
</dbReference>
<dbReference type="GO" id="GO:0006633">
    <property type="term" value="P:fatty acid biosynthetic process"/>
    <property type="evidence" value="ECO:0007669"/>
    <property type="project" value="InterPro"/>
</dbReference>
<dbReference type="Gene3D" id="3.30.70.3290">
    <property type="match status" value="1"/>
</dbReference>
<comment type="cofactor">
    <cofactor evidence="1">
        <name>pantetheine 4'-phosphate</name>
        <dbReference type="ChEBI" id="CHEBI:47942"/>
    </cofactor>
</comment>
<dbReference type="InterPro" id="IPR020802">
    <property type="entry name" value="TesA-like"/>
</dbReference>
<gene>
    <name evidence="18" type="ORF">SAMN04489726_6915</name>
</gene>
<dbReference type="InterPro" id="IPR009081">
    <property type="entry name" value="PP-bd_ACP"/>
</dbReference>
<dbReference type="Gene3D" id="3.40.47.10">
    <property type="match status" value="1"/>
</dbReference>